<keyword evidence="4" id="KW-1185">Reference proteome</keyword>
<dbReference type="EMBL" id="JXXN02000423">
    <property type="protein sequence ID" value="THD27441.1"/>
    <property type="molecule type" value="Genomic_DNA"/>
</dbReference>
<evidence type="ECO:0000259" key="2">
    <source>
        <dbReference type="Pfam" id="PF22589"/>
    </source>
</evidence>
<name>A0A4E0RLG7_FASHE</name>
<dbReference type="Pfam" id="PF22589">
    <property type="entry name" value="SPMIP1"/>
    <property type="match status" value="1"/>
</dbReference>
<proteinExistence type="predicted"/>
<evidence type="ECO:0000313" key="4">
    <source>
        <dbReference type="Proteomes" id="UP000230066"/>
    </source>
</evidence>
<organism evidence="3 4">
    <name type="scientific">Fasciola hepatica</name>
    <name type="common">Liver fluke</name>
    <dbReference type="NCBI Taxonomy" id="6192"/>
    <lineage>
        <taxon>Eukaryota</taxon>
        <taxon>Metazoa</taxon>
        <taxon>Spiralia</taxon>
        <taxon>Lophotrochozoa</taxon>
        <taxon>Platyhelminthes</taxon>
        <taxon>Trematoda</taxon>
        <taxon>Digenea</taxon>
        <taxon>Plagiorchiida</taxon>
        <taxon>Echinostomata</taxon>
        <taxon>Echinostomatoidea</taxon>
        <taxon>Fasciolidae</taxon>
        <taxon>Fasciola</taxon>
    </lineage>
</organism>
<dbReference type="InterPro" id="IPR054323">
    <property type="entry name" value="SPMIP1_C"/>
</dbReference>
<keyword evidence="1" id="KW-0175">Coiled coil</keyword>
<dbReference type="PANTHER" id="PTHR35826">
    <property type="entry name" value="PROTEIN ATP6V1FNB-LIKE"/>
    <property type="match status" value="1"/>
</dbReference>
<dbReference type="Proteomes" id="UP000230066">
    <property type="component" value="Unassembled WGS sequence"/>
</dbReference>
<sequence>MARVTGGTTQFQQFWKEQIEKEESAALRFFLERINQAPVQSGTSSVMRKKLDRMQVDDSFCNRLQEEVKRREEERKLAEEQRKKAVQQTITSQYQYLQSRYQKNPEDKFPHQVPTSWDYGWRLGDTLKADKVKKSRFGRVSIVQNTFFTRTGIAFGEKPAPKPWYAC</sequence>
<evidence type="ECO:0000256" key="1">
    <source>
        <dbReference type="SAM" id="Coils"/>
    </source>
</evidence>
<feature type="coiled-coil region" evidence="1">
    <location>
        <begin position="61"/>
        <end position="89"/>
    </location>
</feature>
<comment type="caution">
    <text evidence="3">The sequence shown here is derived from an EMBL/GenBank/DDBJ whole genome shotgun (WGS) entry which is preliminary data.</text>
</comment>
<protein>
    <recommendedName>
        <fullName evidence="2">Sperm microtubule inner protein 1 C-terminal domain-containing protein</fullName>
    </recommendedName>
</protein>
<accession>A0A4E0RLG7</accession>
<feature type="domain" description="Sperm microtubule inner protein 1 C-terminal" evidence="2">
    <location>
        <begin position="61"/>
        <end position="153"/>
    </location>
</feature>
<gene>
    <name evidence="3" type="ORF">D915_001743</name>
</gene>
<dbReference type="AlphaFoldDB" id="A0A4E0RLG7"/>
<evidence type="ECO:0000313" key="3">
    <source>
        <dbReference type="EMBL" id="THD27441.1"/>
    </source>
</evidence>
<dbReference type="PANTHER" id="PTHR35826:SF1">
    <property type="entry name" value="PROTEIN ATP6V1FNB-LIKE"/>
    <property type="match status" value="1"/>
</dbReference>
<reference evidence="3" key="1">
    <citation type="submission" date="2019-03" db="EMBL/GenBank/DDBJ databases">
        <title>Improved annotation for the trematode Fasciola hepatica.</title>
        <authorList>
            <person name="Choi Y.-J."/>
            <person name="Martin J."/>
            <person name="Mitreva M."/>
        </authorList>
    </citation>
    <scope>NUCLEOTIDE SEQUENCE [LARGE SCALE GENOMIC DNA]</scope>
</reference>